<accession>A0ACA9KVH7</accession>
<sequence length="171" mass="19654">MSEYIFEESLISDIIQGELPRGVTQCLDQLSVMGDISEENFIDRFEKMKRAGGYYIIVIENDEKRVVATGTLFVEMKFIRGCGKAGHIEDIVVHDSQRGKSFGKKIIEQLKDIGSKVDCYKIILDCKEHNVPFYNKCGLERKEVQMAYYYNEEKKNQNLHVGNGVLSKEKE</sequence>
<reference evidence="1" key="1">
    <citation type="submission" date="2021-06" db="EMBL/GenBank/DDBJ databases">
        <authorList>
            <person name="Kallberg Y."/>
            <person name="Tangrot J."/>
            <person name="Rosling A."/>
        </authorList>
    </citation>
    <scope>NUCLEOTIDE SEQUENCE</scope>
    <source>
        <strain evidence="1">AU212A</strain>
    </source>
</reference>
<keyword evidence="2" id="KW-1185">Reference proteome</keyword>
<evidence type="ECO:0000313" key="2">
    <source>
        <dbReference type="Proteomes" id="UP000789860"/>
    </source>
</evidence>
<protein>
    <submittedName>
        <fullName evidence="1">8328_t:CDS:1</fullName>
    </submittedName>
</protein>
<gene>
    <name evidence="1" type="ORF">SCALOS_LOCUS2947</name>
</gene>
<dbReference type="EMBL" id="CAJVPM010002879">
    <property type="protein sequence ID" value="CAG8493939.1"/>
    <property type="molecule type" value="Genomic_DNA"/>
</dbReference>
<evidence type="ECO:0000313" key="1">
    <source>
        <dbReference type="EMBL" id="CAG8493939.1"/>
    </source>
</evidence>
<proteinExistence type="predicted"/>
<comment type="caution">
    <text evidence="1">The sequence shown here is derived from an EMBL/GenBank/DDBJ whole genome shotgun (WGS) entry which is preliminary data.</text>
</comment>
<organism evidence="1 2">
    <name type="scientific">Scutellospora calospora</name>
    <dbReference type="NCBI Taxonomy" id="85575"/>
    <lineage>
        <taxon>Eukaryota</taxon>
        <taxon>Fungi</taxon>
        <taxon>Fungi incertae sedis</taxon>
        <taxon>Mucoromycota</taxon>
        <taxon>Glomeromycotina</taxon>
        <taxon>Glomeromycetes</taxon>
        <taxon>Diversisporales</taxon>
        <taxon>Gigasporaceae</taxon>
        <taxon>Scutellospora</taxon>
    </lineage>
</organism>
<dbReference type="Proteomes" id="UP000789860">
    <property type="component" value="Unassembled WGS sequence"/>
</dbReference>
<name>A0ACA9KVH7_9GLOM</name>